<accession>A0ABN9AC78</accession>
<evidence type="ECO:0000313" key="1">
    <source>
        <dbReference type="EMBL" id="CAI9533233.1"/>
    </source>
</evidence>
<gene>
    <name evidence="1" type="ORF">SPARVUS_LOCUS338806</name>
</gene>
<protein>
    <submittedName>
        <fullName evidence="1">Uncharacterized protein</fullName>
    </submittedName>
</protein>
<name>A0ABN9AC78_9NEOB</name>
<organism evidence="1 2">
    <name type="scientific">Staurois parvus</name>
    <dbReference type="NCBI Taxonomy" id="386267"/>
    <lineage>
        <taxon>Eukaryota</taxon>
        <taxon>Metazoa</taxon>
        <taxon>Chordata</taxon>
        <taxon>Craniata</taxon>
        <taxon>Vertebrata</taxon>
        <taxon>Euteleostomi</taxon>
        <taxon>Amphibia</taxon>
        <taxon>Batrachia</taxon>
        <taxon>Anura</taxon>
        <taxon>Neobatrachia</taxon>
        <taxon>Ranoidea</taxon>
        <taxon>Ranidae</taxon>
        <taxon>Staurois</taxon>
    </lineage>
</organism>
<keyword evidence="2" id="KW-1185">Reference proteome</keyword>
<reference evidence="1" key="1">
    <citation type="submission" date="2023-05" db="EMBL/GenBank/DDBJ databases">
        <authorList>
            <person name="Stuckert A."/>
        </authorList>
    </citation>
    <scope>NUCLEOTIDE SEQUENCE</scope>
</reference>
<comment type="caution">
    <text evidence="1">The sequence shown here is derived from an EMBL/GenBank/DDBJ whole genome shotgun (WGS) entry which is preliminary data.</text>
</comment>
<proteinExistence type="predicted"/>
<sequence>MIQCPLCPPGTVEHRSAYGTSVRGPDHVITDWPISDHMQSSKQDVTCDIIAYYV</sequence>
<dbReference type="EMBL" id="CATNWA010000119">
    <property type="protein sequence ID" value="CAI9533233.1"/>
    <property type="molecule type" value="Genomic_DNA"/>
</dbReference>
<dbReference type="Proteomes" id="UP001162483">
    <property type="component" value="Unassembled WGS sequence"/>
</dbReference>
<evidence type="ECO:0000313" key="2">
    <source>
        <dbReference type="Proteomes" id="UP001162483"/>
    </source>
</evidence>